<keyword evidence="15" id="KW-1185">Reference proteome</keyword>
<dbReference type="EC" id="5.6.2.3" evidence="11"/>
<dbReference type="GO" id="GO:0005524">
    <property type="term" value="F:ATP binding"/>
    <property type="evidence" value="ECO:0007669"/>
    <property type="project" value="UniProtKB-UniRule"/>
</dbReference>
<comment type="function">
    <text evidence="11">A helicase/nuclease that prepares dsDNA breaks (DSB) for recombinational DNA repair. Binds to DSBs and unwinds DNA via a highly rapid and processive ATP-dependent bidirectional helicase activity. Unwinds dsDNA until it encounters a Chi (crossover hotspot instigator) sequence from the 3' direction. Cuts ssDNA a few nucleotides 3' to the Chi site. The properties and activities of the enzyme are changed at Chi. The Chi-altered holoenzyme produces a long 3'-ssDNA overhang and facilitates RecA-binding to the ssDNA for homologous DNA recombination and repair. Holoenzyme degrades any linearized DNA that is unable to undergo homologous recombination. In the holoenzyme this subunit has ssDNA-dependent ATPase and 5'-3' helicase activity. When added to pre-assembled RecBC greatly stimulates nuclease activity and augments holoenzyme processivity. Negatively regulates the RecA-loading ability of RecBCD.</text>
</comment>
<dbReference type="PANTHER" id="PTHR43788">
    <property type="entry name" value="DNA2/NAM7 HELICASE FAMILY MEMBER"/>
    <property type="match status" value="1"/>
</dbReference>
<keyword evidence="8 11" id="KW-0238">DNA-binding</keyword>
<dbReference type="SUPFAM" id="SSF52540">
    <property type="entry name" value="P-loop containing nucleoside triphosphate hydrolases"/>
    <property type="match status" value="2"/>
</dbReference>
<proteinExistence type="inferred from homology"/>
<comment type="miscellaneous">
    <text evidence="11">In the RecBCD complex, RecB has a slow 3'-5' helicase, an exonuclease activity and loads RecA onto ssDNA, RecD has a fast 5'-3' helicase activity, while RecC stimulates the ATPase and processivity of the RecB helicase and contributes to recognition of the Chi site.</text>
</comment>
<evidence type="ECO:0000313" key="15">
    <source>
        <dbReference type="Proteomes" id="UP000236220"/>
    </source>
</evidence>
<dbReference type="GO" id="GO:0008854">
    <property type="term" value="F:exodeoxyribonuclease V activity"/>
    <property type="evidence" value="ECO:0007669"/>
    <property type="project" value="InterPro"/>
</dbReference>
<protein>
    <recommendedName>
        <fullName evidence="11">RecBCD enzyme subunit RecD</fullName>
        <ecNumber evidence="11">5.6.2.3</ecNumber>
    </recommendedName>
    <alternativeName>
        <fullName evidence="11">DNA 5'-3' helicase subunit RecD</fullName>
    </alternativeName>
    <alternativeName>
        <fullName evidence="11">Exonuclease V subunit RecD</fullName>
        <shortName evidence="11">ExoV subunit RecD</shortName>
    </alternativeName>
    <alternativeName>
        <fullName evidence="11">Helicase/nuclease RecBCD subunit RecD</fullName>
    </alternativeName>
</protein>
<dbReference type="PANTHER" id="PTHR43788:SF6">
    <property type="entry name" value="DNA HELICASE B"/>
    <property type="match status" value="1"/>
</dbReference>
<evidence type="ECO:0000256" key="4">
    <source>
        <dbReference type="ARBA" id="ARBA00022801"/>
    </source>
</evidence>
<evidence type="ECO:0000256" key="9">
    <source>
        <dbReference type="ARBA" id="ARBA00023204"/>
    </source>
</evidence>
<evidence type="ECO:0000259" key="12">
    <source>
        <dbReference type="Pfam" id="PF13538"/>
    </source>
</evidence>
<dbReference type="InterPro" id="IPR041851">
    <property type="entry name" value="RecD_N_sf"/>
</dbReference>
<keyword evidence="9 11" id="KW-0234">DNA repair</keyword>
<reference evidence="14 15" key="1">
    <citation type="submission" date="2017-08" db="EMBL/GenBank/DDBJ databases">
        <title>Lysobacter sylvestris genome.</title>
        <authorList>
            <person name="Zhang D.-C."/>
            <person name="Albuquerque L."/>
            <person name="Franca L."/>
            <person name="Froufe H.J.C."/>
            <person name="Barroso C."/>
            <person name="Egas C."/>
            <person name="Da Costa M."/>
            <person name="Margesin R."/>
        </authorList>
    </citation>
    <scope>NUCLEOTIDE SEQUENCE [LARGE SCALE GENOMIC DNA]</scope>
    <source>
        <strain evidence="14 15">AM20-91</strain>
    </source>
</reference>
<evidence type="ECO:0000256" key="8">
    <source>
        <dbReference type="ARBA" id="ARBA00023125"/>
    </source>
</evidence>
<dbReference type="Pfam" id="PF13245">
    <property type="entry name" value="AAA_19"/>
    <property type="match status" value="1"/>
</dbReference>
<dbReference type="GO" id="GO:0043139">
    <property type="term" value="F:5'-3' DNA helicase activity"/>
    <property type="evidence" value="ECO:0007669"/>
    <property type="project" value="UniProtKB-UniRule"/>
</dbReference>
<sequence>MSLLRALQQSGALRTLDDALAQSLRRLDPATPDTVLAAAALASLAVAQGHAAFDPAQPRQVVDIDLPWPDAATWLQALEASRFVAVPEHADTESAATPLVLEHGLLYLRRYREYERRLASGLQRIAAQPMGSDHAAAQSLFETLFPDTHDDDRQARAAALALQRALVLITGGPGTGKTTAIARLLVLRIAAAIHAGKPVPRIALAAPTGRAAERMAESVQRAAQQMAAAGIDADLLAALPSGASTLHRLLGPVRGSPRFRHDAGNPLPCDIVVVDEASMVDLPLMCKLVEAIAAGAQLILLGDADQLPSVEAGDVLAAILGAAGDGLQTQDDEASPRSLRGSRVHLLRGWRQSDALQLAPLAEAVRDGDALAALALLRGGTLSNVHFHENVDDPLQAQPALLTHWRALASCSDPAVALELAGHLRLLTALREGPQGARGLNTRIAAQLSGRRIGTPPAWFPGRLLLITENSERHQLFNGDVGICLADEHGAPLVWFAGRDGVRAFHPAALPAHESAFAMTVHKAQGSEFDDIWLQLPRSDSRVLSRELLYTAITRARNTLHIAGSADVIVAALSRQASRVTGLGWRLG</sequence>
<dbReference type="EMBL" id="NPZB01000001">
    <property type="protein sequence ID" value="PNS08794.1"/>
    <property type="molecule type" value="Genomic_DNA"/>
</dbReference>
<dbReference type="Pfam" id="PF21185">
    <property type="entry name" value="RecD_N"/>
    <property type="match status" value="1"/>
</dbReference>
<dbReference type="GO" id="GO:0003677">
    <property type="term" value="F:DNA binding"/>
    <property type="evidence" value="ECO:0007669"/>
    <property type="project" value="UniProtKB-UniRule"/>
</dbReference>
<evidence type="ECO:0000256" key="10">
    <source>
        <dbReference type="ARBA" id="ARBA00023235"/>
    </source>
</evidence>
<comment type="subunit">
    <text evidence="11">Heterotrimer of RecB, RecC and RecD. All subunits contribute to DNA-binding.</text>
</comment>
<keyword evidence="6 11" id="KW-0269">Exonuclease</keyword>
<dbReference type="GO" id="GO:0000724">
    <property type="term" value="P:double-strand break repair via homologous recombination"/>
    <property type="evidence" value="ECO:0007669"/>
    <property type="project" value="UniProtKB-UniRule"/>
</dbReference>
<dbReference type="GO" id="GO:0009338">
    <property type="term" value="C:exodeoxyribonuclease V complex"/>
    <property type="evidence" value="ECO:0007669"/>
    <property type="project" value="InterPro"/>
</dbReference>
<dbReference type="RefSeq" id="WP_103073928.1">
    <property type="nucleotide sequence ID" value="NZ_NPZB01000001.1"/>
</dbReference>
<dbReference type="CDD" id="cd17933">
    <property type="entry name" value="DEXSc_RecD-like"/>
    <property type="match status" value="1"/>
</dbReference>
<dbReference type="HAMAP" id="MF_01487">
    <property type="entry name" value="RecD"/>
    <property type="match status" value="1"/>
</dbReference>
<feature type="domain" description="UvrD-like helicase C-terminal" evidence="12">
    <location>
        <begin position="516"/>
        <end position="562"/>
    </location>
</feature>
<dbReference type="Proteomes" id="UP000236220">
    <property type="component" value="Unassembled WGS sequence"/>
</dbReference>
<accession>A0A2K1Q199</accession>
<keyword evidence="1 11" id="KW-0540">Nuclease</keyword>
<dbReference type="GO" id="GO:0017116">
    <property type="term" value="F:single-stranded DNA helicase activity"/>
    <property type="evidence" value="ECO:0007669"/>
    <property type="project" value="TreeGrafter"/>
</dbReference>
<keyword evidence="4 11" id="KW-0378">Hydrolase</keyword>
<feature type="domain" description="RecBCD enzyme subunit RecD N-terminal" evidence="13">
    <location>
        <begin position="10"/>
        <end position="107"/>
    </location>
</feature>
<keyword evidence="2 11" id="KW-0547">Nucleotide-binding</keyword>
<dbReference type="Gene3D" id="3.40.50.300">
    <property type="entry name" value="P-loop containing nucleotide triphosphate hydrolases"/>
    <property type="match status" value="3"/>
</dbReference>
<dbReference type="InterPro" id="IPR006344">
    <property type="entry name" value="RecD"/>
</dbReference>
<dbReference type="InterPro" id="IPR050534">
    <property type="entry name" value="Coronavir_polyprotein_1ab"/>
</dbReference>
<comment type="similarity">
    <text evidence="11">Belongs to the RecD family.</text>
</comment>
<keyword evidence="3 11" id="KW-0227">DNA damage</keyword>
<evidence type="ECO:0000256" key="7">
    <source>
        <dbReference type="ARBA" id="ARBA00022840"/>
    </source>
</evidence>
<name>A0A2K1Q199_9GAMM</name>
<evidence type="ECO:0000256" key="1">
    <source>
        <dbReference type="ARBA" id="ARBA00022722"/>
    </source>
</evidence>
<comment type="catalytic activity">
    <reaction evidence="11">
        <text>ATP + H2O = ADP + phosphate + H(+)</text>
        <dbReference type="Rhea" id="RHEA:13065"/>
        <dbReference type="ChEBI" id="CHEBI:15377"/>
        <dbReference type="ChEBI" id="CHEBI:15378"/>
        <dbReference type="ChEBI" id="CHEBI:30616"/>
        <dbReference type="ChEBI" id="CHEBI:43474"/>
        <dbReference type="ChEBI" id="CHEBI:456216"/>
        <dbReference type="EC" id="5.6.2.3"/>
    </reaction>
</comment>
<dbReference type="InterPro" id="IPR049550">
    <property type="entry name" value="RecD_N"/>
</dbReference>
<feature type="binding site" evidence="11">
    <location>
        <begin position="171"/>
        <end position="178"/>
    </location>
    <ligand>
        <name>ATP</name>
        <dbReference type="ChEBI" id="CHEBI:30616"/>
    </ligand>
</feature>
<comment type="caution">
    <text evidence="14">The sequence shown here is derived from an EMBL/GenBank/DDBJ whole genome shotgun (WGS) entry which is preliminary data.</text>
</comment>
<evidence type="ECO:0000256" key="6">
    <source>
        <dbReference type="ARBA" id="ARBA00022839"/>
    </source>
</evidence>
<dbReference type="AlphaFoldDB" id="A0A2K1Q199"/>
<dbReference type="InterPro" id="IPR027785">
    <property type="entry name" value="UvrD-like_helicase_C"/>
</dbReference>
<evidence type="ECO:0000256" key="3">
    <source>
        <dbReference type="ARBA" id="ARBA00022763"/>
    </source>
</evidence>
<dbReference type="GO" id="GO:0016887">
    <property type="term" value="F:ATP hydrolysis activity"/>
    <property type="evidence" value="ECO:0007669"/>
    <property type="project" value="RHEA"/>
</dbReference>
<evidence type="ECO:0000256" key="2">
    <source>
        <dbReference type="ARBA" id="ARBA00022741"/>
    </source>
</evidence>
<evidence type="ECO:0000256" key="11">
    <source>
        <dbReference type="HAMAP-Rule" id="MF_01487"/>
    </source>
</evidence>
<dbReference type="Pfam" id="PF13538">
    <property type="entry name" value="UvrD_C_2"/>
    <property type="match status" value="1"/>
</dbReference>
<keyword evidence="10 11" id="KW-0413">Isomerase</keyword>
<evidence type="ECO:0000259" key="13">
    <source>
        <dbReference type="Pfam" id="PF21185"/>
    </source>
</evidence>
<evidence type="ECO:0000313" key="14">
    <source>
        <dbReference type="EMBL" id="PNS08794.1"/>
    </source>
</evidence>
<organism evidence="14 15">
    <name type="scientific">Solilutibacter silvestris</name>
    <dbReference type="NCBI Taxonomy" id="1645665"/>
    <lineage>
        <taxon>Bacteria</taxon>
        <taxon>Pseudomonadati</taxon>
        <taxon>Pseudomonadota</taxon>
        <taxon>Gammaproteobacteria</taxon>
        <taxon>Lysobacterales</taxon>
        <taxon>Lysobacteraceae</taxon>
        <taxon>Solilutibacter</taxon>
    </lineage>
</organism>
<dbReference type="InterPro" id="IPR027417">
    <property type="entry name" value="P-loop_NTPase"/>
</dbReference>
<dbReference type="NCBIfam" id="TIGR01447">
    <property type="entry name" value="recD"/>
    <property type="match status" value="1"/>
</dbReference>
<gene>
    <name evidence="11" type="primary">recD</name>
    <name evidence="14" type="ORF">Lysil_0423</name>
</gene>
<evidence type="ECO:0000256" key="5">
    <source>
        <dbReference type="ARBA" id="ARBA00022806"/>
    </source>
</evidence>
<dbReference type="Gene3D" id="1.10.10.1020">
    <property type="entry name" value="RecBCD complex, subunit RecD, N-terminal domain"/>
    <property type="match status" value="1"/>
</dbReference>
<keyword evidence="7 11" id="KW-0067">ATP-binding</keyword>
<dbReference type="CDD" id="cd18809">
    <property type="entry name" value="SF1_C_RecD"/>
    <property type="match status" value="1"/>
</dbReference>
<keyword evidence="5 11" id="KW-0347">Helicase</keyword>
<dbReference type="OrthoDB" id="9803432at2"/>